<feature type="compositionally biased region" description="Low complexity" evidence="14">
    <location>
        <begin position="127"/>
        <end position="143"/>
    </location>
</feature>
<dbReference type="PANTHER" id="PTHR46480:SF1">
    <property type="entry name" value="VOLTAGE-GATED HYDROGEN CHANNEL 1"/>
    <property type="match status" value="1"/>
</dbReference>
<keyword evidence="9" id="KW-0406">Ion transport</keyword>
<feature type="transmembrane region" description="Helical" evidence="15">
    <location>
        <begin position="322"/>
        <end position="342"/>
    </location>
</feature>
<keyword evidence="5 15" id="KW-0812">Transmembrane</keyword>
<dbReference type="Pfam" id="PF00520">
    <property type="entry name" value="Ion_trans"/>
    <property type="match status" value="1"/>
</dbReference>
<evidence type="ECO:0000256" key="12">
    <source>
        <dbReference type="ARBA" id="ARBA00031989"/>
    </source>
</evidence>
<feature type="region of interest" description="Disordered" evidence="14">
    <location>
        <begin position="127"/>
        <end position="156"/>
    </location>
</feature>
<accession>A0A8S2IB45</accession>
<dbReference type="Proteomes" id="UP000682733">
    <property type="component" value="Unassembled WGS sequence"/>
</dbReference>
<dbReference type="Gene3D" id="1.20.120.350">
    <property type="entry name" value="Voltage-gated potassium channels. Chain C"/>
    <property type="match status" value="1"/>
</dbReference>
<evidence type="ECO:0000256" key="14">
    <source>
        <dbReference type="SAM" id="MobiDB-lite"/>
    </source>
</evidence>
<reference evidence="18" key="1">
    <citation type="submission" date="2021-02" db="EMBL/GenBank/DDBJ databases">
        <authorList>
            <person name="Nowell W R."/>
        </authorList>
    </citation>
    <scope>NUCLEOTIDE SEQUENCE</scope>
</reference>
<feature type="transmembrane region" description="Helical" evidence="15">
    <location>
        <begin position="290"/>
        <end position="313"/>
    </location>
</feature>
<keyword evidence="7 15" id="KW-1133">Transmembrane helix</keyword>
<keyword evidence="8 13" id="KW-0175">Coiled coil</keyword>
<dbReference type="PANTHER" id="PTHR46480">
    <property type="entry name" value="F20B24.22"/>
    <property type="match status" value="1"/>
</dbReference>
<feature type="transmembrane region" description="Helical" evidence="15">
    <location>
        <begin position="230"/>
        <end position="254"/>
    </location>
</feature>
<dbReference type="GO" id="GO:0030171">
    <property type="term" value="F:voltage-gated proton channel activity"/>
    <property type="evidence" value="ECO:0007669"/>
    <property type="project" value="InterPro"/>
</dbReference>
<keyword evidence="6" id="KW-0851">Voltage-gated channel</keyword>
<evidence type="ECO:0000313" key="18">
    <source>
        <dbReference type="EMBL" id="CAF3738750.1"/>
    </source>
</evidence>
<comment type="subcellular location">
    <subcellularLocation>
        <location evidence="1">Cell membrane</location>
        <topology evidence="1">Multi-pass membrane protein</topology>
    </subcellularLocation>
</comment>
<evidence type="ECO:0000256" key="5">
    <source>
        <dbReference type="ARBA" id="ARBA00022692"/>
    </source>
</evidence>
<dbReference type="EMBL" id="CAJNOK010005278">
    <property type="protein sequence ID" value="CAF0967037.1"/>
    <property type="molecule type" value="Genomic_DNA"/>
</dbReference>
<evidence type="ECO:0000256" key="2">
    <source>
        <dbReference type="ARBA" id="ARBA00015897"/>
    </source>
</evidence>
<protein>
    <recommendedName>
        <fullName evidence="2">Voltage-gated hydrogen channel 1</fullName>
    </recommendedName>
    <alternativeName>
        <fullName evidence="12">Hydrogen voltage-gated channel 1</fullName>
    </alternativeName>
</protein>
<dbReference type="EMBL" id="CAJOBA010005282">
    <property type="protein sequence ID" value="CAF3738750.1"/>
    <property type="molecule type" value="Genomic_DNA"/>
</dbReference>
<keyword evidence="4" id="KW-1003">Cell membrane</keyword>
<evidence type="ECO:0000256" key="8">
    <source>
        <dbReference type="ARBA" id="ARBA00023054"/>
    </source>
</evidence>
<dbReference type="GO" id="GO:0005886">
    <property type="term" value="C:plasma membrane"/>
    <property type="evidence" value="ECO:0007669"/>
    <property type="project" value="UniProtKB-SubCell"/>
</dbReference>
<evidence type="ECO:0000256" key="7">
    <source>
        <dbReference type="ARBA" id="ARBA00022989"/>
    </source>
</evidence>
<dbReference type="AlphaFoldDB" id="A0A8S2IB45"/>
<dbReference type="InterPro" id="IPR027359">
    <property type="entry name" value="Volt_channel_dom_sf"/>
</dbReference>
<gene>
    <name evidence="17" type="ORF">OVA965_LOCUS12903</name>
    <name evidence="18" type="ORF">TMI583_LOCUS12905</name>
</gene>
<dbReference type="GO" id="GO:0034702">
    <property type="term" value="C:monoatomic ion channel complex"/>
    <property type="evidence" value="ECO:0007669"/>
    <property type="project" value="UniProtKB-KW"/>
</dbReference>
<evidence type="ECO:0000256" key="15">
    <source>
        <dbReference type="SAM" id="Phobius"/>
    </source>
</evidence>
<evidence type="ECO:0000259" key="16">
    <source>
        <dbReference type="Pfam" id="PF00520"/>
    </source>
</evidence>
<evidence type="ECO:0000256" key="11">
    <source>
        <dbReference type="ARBA" id="ARBA00023303"/>
    </source>
</evidence>
<dbReference type="SUPFAM" id="SSF81324">
    <property type="entry name" value="Voltage-gated potassium channels"/>
    <property type="match status" value="1"/>
</dbReference>
<evidence type="ECO:0000256" key="1">
    <source>
        <dbReference type="ARBA" id="ARBA00004651"/>
    </source>
</evidence>
<dbReference type="Proteomes" id="UP000677228">
    <property type="component" value="Unassembled WGS sequence"/>
</dbReference>
<feature type="domain" description="Ion transport" evidence="16">
    <location>
        <begin position="230"/>
        <end position="378"/>
    </location>
</feature>
<evidence type="ECO:0000256" key="4">
    <source>
        <dbReference type="ARBA" id="ARBA00022475"/>
    </source>
</evidence>
<dbReference type="InterPro" id="IPR031846">
    <property type="entry name" value="Hvcn1"/>
</dbReference>
<keyword evidence="3" id="KW-0813">Transport</keyword>
<name>A0A8S2IB45_9BILA</name>
<sequence>MDINNNYLCGGKNEHEHAANPELIEVQQTSEKIKQRVRNELTPIGMIYDEEMSKTSTIDLCAELATTSRRFCDRTGITREAFHDLYHDFLTSTISKLALFKQRIHAAKSTSLSIFGQEPNMEMVQPDAATAASSFSDALPNTEETPEKPSSPPSVMKKSKWAVVKTANHRILPQHSIGAVKLRNIIEELNKISVEERGVPEDNGISVMDSWKWVRQSRRRLANFVQQPKFHYTIIILIIVDLMIVFVDLVLAQLSLPCLSDEEMELYNTTEQRDECLLETSIDLQRGELFLYYFSVALLSIFLLEVFISFYAFGWRHYKNPLYLLDAAIVFASFIMELYFHFGNVGRAGRAAAAFVVLRLWKIVRAIHAIAHSISLKNRILINKIEDARTILKEEKEQAEKTLEKQEIKIEYLMNLLRKTRKLPTPEQIDAYVENAWQERTKNDARSMVD</sequence>
<keyword evidence="11" id="KW-0407">Ion channel</keyword>
<keyword evidence="10 15" id="KW-0472">Membrane</keyword>
<organism evidence="18 19">
    <name type="scientific">Didymodactylos carnosus</name>
    <dbReference type="NCBI Taxonomy" id="1234261"/>
    <lineage>
        <taxon>Eukaryota</taxon>
        <taxon>Metazoa</taxon>
        <taxon>Spiralia</taxon>
        <taxon>Gnathifera</taxon>
        <taxon>Rotifera</taxon>
        <taxon>Eurotatoria</taxon>
        <taxon>Bdelloidea</taxon>
        <taxon>Philodinida</taxon>
        <taxon>Philodinidae</taxon>
        <taxon>Didymodactylos</taxon>
    </lineage>
</organism>
<evidence type="ECO:0000256" key="6">
    <source>
        <dbReference type="ARBA" id="ARBA00022882"/>
    </source>
</evidence>
<evidence type="ECO:0000256" key="10">
    <source>
        <dbReference type="ARBA" id="ARBA00023136"/>
    </source>
</evidence>
<dbReference type="InterPro" id="IPR005821">
    <property type="entry name" value="Ion_trans_dom"/>
</dbReference>
<evidence type="ECO:0000256" key="13">
    <source>
        <dbReference type="SAM" id="Coils"/>
    </source>
</evidence>
<proteinExistence type="predicted"/>
<feature type="coiled-coil region" evidence="13">
    <location>
        <begin position="378"/>
        <end position="416"/>
    </location>
</feature>
<evidence type="ECO:0000313" key="19">
    <source>
        <dbReference type="Proteomes" id="UP000682733"/>
    </source>
</evidence>
<comment type="caution">
    <text evidence="18">The sequence shown here is derived from an EMBL/GenBank/DDBJ whole genome shotgun (WGS) entry which is preliminary data.</text>
</comment>
<evidence type="ECO:0000256" key="3">
    <source>
        <dbReference type="ARBA" id="ARBA00022448"/>
    </source>
</evidence>
<evidence type="ECO:0000313" key="17">
    <source>
        <dbReference type="EMBL" id="CAF0967037.1"/>
    </source>
</evidence>
<evidence type="ECO:0000256" key="9">
    <source>
        <dbReference type="ARBA" id="ARBA00023065"/>
    </source>
</evidence>